<name>A0AAD7J854_9AGAR</name>
<gene>
    <name evidence="1" type="ORF">B0H16DRAFT_1720843</name>
</gene>
<dbReference type="AlphaFoldDB" id="A0AAD7J854"/>
<proteinExistence type="predicted"/>
<reference evidence="1" key="1">
    <citation type="submission" date="2023-03" db="EMBL/GenBank/DDBJ databases">
        <title>Massive genome expansion in bonnet fungi (Mycena s.s.) driven by repeated elements and novel gene families across ecological guilds.</title>
        <authorList>
            <consortium name="Lawrence Berkeley National Laboratory"/>
            <person name="Harder C.B."/>
            <person name="Miyauchi S."/>
            <person name="Viragh M."/>
            <person name="Kuo A."/>
            <person name="Thoen E."/>
            <person name="Andreopoulos B."/>
            <person name="Lu D."/>
            <person name="Skrede I."/>
            <person name="Drula E."/>
            <person name="Henrissat B."/>
            <person name="Morin E."/>
            <person name="Kohler A."/>
            <person name="Barry K."/>
            <person name="LaButti K."/>
            <person name="Morin E."/>
            <person name="Salamov A."/>
            <person name="Lipzen A."/>
            <person name="Mereny Z."/>
            <person name="Hegedus B."/>
            <person name="Baldrian P."/>
            <person name="Stursova M."/>
            <person name="Weitz H."/>
            <person name="Taylor A."/>
            <person name="Grigoriev I.V."/>
            <person name="Nagy L.G."/>
            <person name="Martin F."/>
            <person name="Kauserud H."/>
        </authorList>
    </citation>
    <scope>NUCLEOTIDE SEQUENCE</scope>
    <source>
        <strain evidence="1">CBHHK182m</strain>
    </source>
</reference>
<protein>
    <recommendedName>
        <fullName evidence="3">F-box domain-containing protein</fullName>
    </recommendedName>
</protein>
<organism evidence="1 2">
    <name type="scientific">Mycena metata</name>
    <dbReference type="NCBI Taxonomy" id="1033252"/>
    <lineage>
        <taxon>Eukaryota</taxon>
        <taxon>Fungi</taxon>
        <taxon>Dikarya</taxon>
        <taxon>Basidiomycota</taxon>
        <taxon>Agaricomycotina</taxon>
        <taxon>Agaricomycetes</taxon>
        <taxon>Agaricomycetidae</taxon>
        <taxon>Agaricales</taxon>
        <taxon>Marasmiineae</taxon>
        <taxon>Mycenaceae</taxon>
        <taxon>Mycena</taxon>
    </lineage>
</organism>
<dbReference type="Proteomes" id="UP001215598">
    <property type="component" value="Unassembled WGS sequence"/>
</dbReference>
<evidence type="ECO:0000313" key="2">
    <source>
        <dbReference type="Proteomes" id="UP001215598"/>
    </source>
</evidence>
<evidence type="ECO:0000313" key="1">
    <source>
        <dbReference type="EMBL" id="KAJ7758239.1"/>
    </source>
</evidence>
<dbReference type="SUPFAM" id="SSF52047">
    <property type="entry name" value="RNI-like"/>
    <property type="match status" value="1"/>
</dbReference>
<sequence>MDFASADIEPYTQLALGPVMVYQTSSTSSDFKLPMELWIKIVLKLLRDPKLSPSRAAAARAVVACVCKDWQIRVYAVPELWTHITIYKNVTLSKLDFRSMRQRPTVWPTAMLVDAIFDRTGRTSSRWASFELCTENPLVFRRVHYHCSVLQATTLSRLQLSYVYMPGYSDHMYAPVIYDVPFQLHPWFLDNTPYLRDLQLFCSTIDWNVATTFSYLERVEISDFASADPLKPEVLPALLAGAPQLRVLVLGAMREFSVPAAYNLESGSLEELDLELQTLTVRHIYTHIHYLLANPRLLSTVDRFTAYGLIGGYASLEQLFGYMPYLCHLDLSNSTAETFRWYCLRVFRRAKARVPDFSVNLRSLAVGRVSVRMVLRVLQSIAGGPIVTPGISRLRIERPPEDHSTSDLEVLRAMVEDFALTKIYYYPTNMAYALSGPTAHSLFTNITP</sequence>
<evidence type="ECO:0008006" key="3">
    <source>
        <dbReference type="Google" id="ProtNLM"/>
    </source>
</evidence>
<comment type="caution">
    <text evidence="1">The sequence shown here is derived from an EMBL/GenBank/DDBJ whole genome shotgun (WGS) entry which is preliminary data.</text>
</comment>
<accession>A0AAD7J854</accession>
<dbReference type="EMBL" id="JARKIB010000042">
    <property type="protein sequence ID" value="KAJ7758239.1"/>
    <property type="molecule type" value="Genomic_DNA"/>
</dbReference>
<keyword evidence="2" id="KW-1185">Reference proteome</keyword>
<dbReference type="Gene3D" id="3.80.10.10">
    <property type="entry name" value="Ribonuclease Inhibitor"/>
    <property type="match status" value="1"/>
</dbReference>
<dbReference type="InterPro" id="IPR032675">
    <property type="entry name" value="LRR_dom_sf"/>
</dbReference>